<dbReference type="PANTHER" id="PTHR34108">
    <property type="entry name" value="SEPTUM SITE-DETERMINING PROTEIN MINC"/>
    <property type="match status" value="1"/>
</dbReference>
<comment type="similarity">
    <text evidence="1 6">Belongs to the MinC family.</text>
</comment>
<comment type="caution">
    <text evidence="9">The sequence shown here is derived from an EMBL/GenBank/DDBJ whole genome shotgun (WGS) entry which is preliminary data.</text>
</comment>
<name>A0ABW2NPW5_9BACL</name>
<dbReference type="Pfam" id="PF22642">
    <property type="entry name" value="MinC_N_1"/>
    <property type="match status" value="1"/>
</dbReference>
<sequence>MAQKMHHYVTIKGTKNGLVLLLDDTCSFQQMLDELYDKLTADSGQFLDGPPVSVKVQTGNRFLTEDHEKKIIKVLKNKKNLLLERIESNVISRAEAEEMQKEKEVTTVSKIIRSGQVLEVHGDLLLVGDVNPGGTVLASGNIFVMGALKGIAHAGCRGNSEAVIAASVMKPSQLRISEMINRSPDHYPATGHEMEFAYISHEENQIRIDRISNVYRIRPGLNSLLQKGE</sequence>
<evidence type="ECO:0000313" key="9">
    <source>
        <dbReference type="EMBL" id="MFC7371248.1"/>
    </source>
</evidence>
<evidence type="ECO:0000256" key="3">
    <source>
        <dbReference type="ARBA" id="ARBA00023210"/>
    </source>
</evidence>
<comment type="function">
    <text evidence="6">Cell division inhibitor that blocks the formation of polar Z ring septums. Rapidly oscillates between the poles of the cell to destabilize FtsZ filaments that have formed before they mature into polar Z rings. Prevents FtsZ polymerization.</text>
</comment>
<accession>A0ABW2NPW5</accession>
<dbReference type="EMBL" id="JBHTCP010000012">
    <property type="protein sequence ID" value="MFC7371248.1"/>
    <property type="molecule type" value="Genomic_DNA"/>
</dbReference>
<dbReference type="SUPFAM" id="SSF63848">
    <property type="entry name" value="Cell-division inhibitor MinC, C-terminal domain"/>
    <property type="match status" value="1"/>
</dbReference>
<keyword evidence="4 6" id="KW-0131">Cell cycle</keyword>
<dbReference type="Gene3D" id="2.160.20.70">
    <property type="match status" value="1"/>
</dbReference>
<dbReference type="InterPro" id="IPR036145">
    <property type="entry name" value="MinC_C_sf"/>
</dbReference>
<evidence type="ECO:0000256" key="4">
    <source>
        <dbReference type="ARBA" id="ARBA00023306"/>
    </source>
</evidence>
<dbReference type="InterPro" id="IPR016098">
    <property type="entry name" value="CAP/MinC_C"/>
</dbReference>
<keyword evidence="10" id="KW-1185">Reference proteome</keyword>
<dbReference type="PANTHER" id="PTHR34108:SF1">
    <property type="entry name" value="SEPTUM SITE-DETERMINING PROTEIN MINC"/>
    <property type="match status" value="1"/>
</dbReference>
<dbReference type="RefSeq" id="WP_379747635.1">
    <property type="nucleotide sequence ID" value="NZ_JBHTCP010000012.1"/>
</dbReference>
<evidence type="ECO:0000259" key="7">
    <source>
        <dbReference type="Pfam" id="PF03775"/>
    </source>
</evidence>
<feature type="domain" description="Septum formation inhibitor MinC C-terminal" evidence="7">
    <location>
        <begin position="108"/>
        <end position="208"/>
    </location>
</feature>
<protein>
    <recommendedName>
        <fullName evidence="6">Probable septum site-determining protein MinC</fullName>
    </recommendedName>
</protein>
<dbReference type="SUPFAM" id="SSF64043">
    <property type="entry name" value="Cell-division inhibitor MinC, N-terminal domain"/>
    <property type="match status" value="1"/>
</dbReference>
<dbReference type="InterPro" id="IPR055219">
    <property type="entry name" value="MinC_N_1"/>
</dbReference>
<organism evidence="9 10">
    <name type="scientific">Fictibacillus iocasae</name>
    <dbReference type="NCBI Taxonomy" id="2715437"/>
    <lineage>
        <taxon>Bacteria</taxon>
        <taxon>Bacillati</taxon>
        <taxon>Bacillota</taxon>
        <taxon>Bacilli</taxon>
        <taxon>Bacillales</taxon>
        <taxon>Fictibacillaceae</taxon>
        <taxon>Fictibacillus</taxon>
    </lineage>
</organism>
<proteinExistence type="inferred from homology"/>
<dbReference type="InterPro" id="IPR013033">
    <property type="entry name" value="MinC"/>
</dbReference>
<gene>
    <name evidence="6 9" type="primary">minC</name>
    <name evidence="9" type="ORF">ACFQPF_06135</name>
</gene>
<dbReference type="HAMAP" id="MF_00267">
    <property type="entry name" value="MinC"/>
    <property type="match status" value="1"/>
</dbReference>
<feature type="domain" description="Septum site-determining protein MinC N-terminal" evidence="8">
    <location>
        <begin position="9"/>
        <end position="86"/>
    </location>
</feature>
<evidence type="ECO:0000256" key="5">
    <source>
        <dbReference type="ARBA" id="ARBA00046874"/>
    </source>
</evidence>
<evidence type="ECO:0000256" key="1">
    <source>
        <dbReference type="ARBA" id="ARBA00006291"/>
    </source>
</evidence>
<evidence type="ECO:0000313" key="10">
    <source>
        <dbReference type="Proteomes" id="UP001596549"/>
    </source>
</evidence>
<reference evidence="10" key="1">
    <citation type="journal article" date="2019" name="Int. J. Syst. Evol. Microbiol.">
        <title>The Global Catalogue of Microorganisms (GCM) 10K type strain sequencing project: providing services to taxonomists for standard genome sequencing and annotation.</title>
        <authorList>
            <consortium name="The Broad Institute Genomics Platform"/>
            <consortium name="The Broad Institute Genome Sequencing Center for Infectious Disease"/>
            <person name="Wu L."/>
            <person name="Ma J."/>
        </authorList>
    </citation>
    <scope>NUCLEOTIDE SEQUENCE [LARGE SCALE GENOMIC DNA]</scope>
    <source>
        <strain evidence="10">NBRC 106396</strain>
    </source>
</reference>
<dbReference type="NCBIfam" id="TIGR01222">
    <property type="entry name" value="minC"/>
    <property type="match status" value="1"/>
</dbReference>
<dbReference type="Gene3D" id="3.30.160.540">
    <property type="match status" value="1"/>
</dbReference>
<dbReference type="Proteomes" id="UP001596549">
    <property type="component" value="Unassembled WGS sequence"/>
</dbReference>
<evidence type="ECO:0000256" key="2">
    <source>
        <dbReference type="ARBA" id="ARBA00022618"/>
    </source>
</evidence>
<comment type="subunit">
    <text evidence="5 6">Interacts with MinD and FtsZ.</text>
</comment>
<evidence type="ECO:0000256" key="6">
    <source>
        <dbReference type="HAMAP-Rule" id="MF_00267"/>
    </source>
</evidence>
<keyword evidence="2 6" id="KW-0132">Cell division</keyword>
<dbReference type="InterPro" id="IPR005526">
    <property type="entry name" value="Septum_form_inhib_MinC_C"/>
</dbReference>
<keyword evidence="3 6" id="KW-0717">Septation</keyword>
<dbReference type="Pfam" id="PF03775">
    <property type="entry name" value="MinC_C"/>
    <property type="match status" value="1"/>
</dbReference>
<evidence type="ECO:0000259" key="8">
    <source>
        <dbReference type="Pfam" id="PF22642"/>
    </source>
</evidence>